<dbReference type="Proteomes" id="UP000219036">
    <property type="component" value="Unassembled WGS sequence"/>
</dbReference>
<dbReference type="OrthoDB" id="9815896at2"/>
<dbReference type="EMBL" id="OBEI01000001">
    <property type="protein sequence ID" value="SNZ02131.1"/>
    <property type="molecule type" value="Genomic_DNA"/>
</dbReference>
<dbReference type="AlphaFoldDB" id="A0A285N2Z9"/>
<dbReference type="InterPro" id="IPR003593">
    <property type="entry name" value="AAA+_ATPase"/>
</dbReference>
<dbReference type="Pfam" id="PF13401">
    <property type="entry name" value="AAA_22"/>
    <property type="match status" value="1"/>
</dbReference>
<evidence type="ECO:0000313" key="3">
    <source>
        <dbReference type="EMBL" id="SNZ02131.1"/>
    </source>
</evidence>
<dbReference type="PANTHER" id="PTHR35894:SF1">
    <property type="entry name" value="PHOSPHORIBULOKINASE _ URIDINE KINASE FAMILY"/>
    <property type="match status" value="1"/>
</dbReference>
<evidence type="ECO:0000259" key="2">
    <source>
        <dbReference type="SMART" id="SM00382"/>
    </source>
</evidence>
<proteinExistence type="predicted"/>
<evidence type="ECO:0000256" key="1">
    <source>
        <dbReference type="SAM" id="Phobius"/>
    </source>
</evidence>
<dbReference type="InterPro" id="IPR052026">
    <property type="entry name" value="ExeA_AAA_ATPase_DNA-bind"/>
</dbReference>
<accession>A0A285N2Z9</accession>
<name>A0A285N2Z9_9AQUI</name>
<protein>
    <submittedName>
        <fullName evidence="3">Type II secretion system protein A</fullName>
    </submittedName>
</protein>
<dbReference type="InterPro" id="IPR049945">
    <property type="entry name" value="AAA_22"/>
</dbReference>
<dbReference type="Gene3D" id="3.40.50.300">
    <property type="entry name" value="P-loop containing nucleotide triphosphate hydrolases"/>
    <property type="match status" value="1"/>
</dbReference>
<keyword evidence="4" id="KW-1185">Reference proteome</keyword>
<feature type="transmembrane region" description="Helical" evidence="1">
    <location>
        <begin position="283"/>
        <end position="301"/>
    </location>
</feature>
<evidence type="ECO:0000313" key="4">
    <source>
        <dbReference type="Proteomes" id="UP000219036"/>
    </source>
</evidence>
<keyword evidence="1" id="KW-0472">Membrane</keyword>
<keyword evidence="1" id="KW-1133">Transmembrane helix</keyword>
<dbReference type="SUPFAM" id="SSF52540">
    <property type="entry name" value="P-loop containing nucleoside triphosphate hydrolases"/>
    <property type="match status" value="1"/>
</dbReference>
<dbReference type="PRINTS" id="PR00364">
    <property type="entry name" value="DISEASERSIST"/>
</dbReference>
<reference evidence="4" key="1">
    <citation type="submission" date="2017-09" db="EMBL/GenBank/DDBJ databases">
        <authorList>
            <person name="Varghese N."/>
            <person name="Submissions S."/>
        </authorList>
    </citation>
    <scope>NUCLEOTIDE SEQUENCE [LARGE SCALE GENOMIC DNA]</scope>
    <source>
        <strain evidence="4">DSM 15103</strain>
    </source>
</reference>
<gene>
    <name evidence="3" type="ORF">SAMN06265182_0015</name>
</gene>
<dbReference type="GO" id="GO:0016887">
    <property type="term" value="F:ATP hydrolysis activity"/>
    <property type="evidence" value="ECO:0007669"/>
    <property type="project" value="InterPro"/>
</dbReference>
<dbReference type="RefSeq" id="WP_096999231.1">
    <property type="nucleotide sequence ID" value="NZ_OBEI01000001.1"/>
</dbReference>
<feature type="domain" description="AAA+ ATPase" evidence="2">
    <location>
        <begin position="43"/>
        <end position="184"/>
    </location>
</feature>
<dbReference type="PANTHER" id="PTHR35894">
    <property type="entry name" value="GENERAL SECRETION PATHWAY PROTEIN A-RELATED"/>
    <property type="match status" value="1"/>
</dbReference>
<keyword evidence="1" id="KW-0812">Transmembrane</keyword>
<sequence length="308" mass="35315">MTYLEFFGLKEDPFKITPDYRYFYPSKSHRIAENLLKYVVTHGEGFCVIIGEPGTGKTTVVRKFINSLSDDIIYALILTPKLEPEEFLKVVLDDLGVHIEADSKHDLLKKFREFLEKKVSEGKKVLIIVDEAQNLPEETLEELRLLSNLETANEKLVQIILLGQPELDEKLKLPQLRQLNQRITNKIKLMPLTEDETFRYIYHRLAVAGKGNIKFKDSAIKKIHKYSKGIPRVINILASRSLMSAFMTGSFVIKPENVDAAKETLNPDIVLNSSIDYFTKGKLLIYSLIIANLIGIMYLLYRLMYTEG</sequence>
<dbReference type="InterPro" id="IPR027417">
    <property type="entry name" value="P-loop_NTPase"/>
</dbReference>
<dbReference type="SMART" id="SM00382">
    <property type="entry name" value="AAA"/>
    <property type="match status" value="1"/>
</dbReference>
<organism evidence="3 4">
    <name type="scientific">Persephonella hydrogeniphila</name>
    <dbReference type="NCBI Taxonomy" id="198703"/>
    <lineage>
        <taxon>Bacteria</taxon>
        <taxon>Pseudomonadati</taxon>
        <taxon>Aquificota</taxon>
        <taxon>Aquificia</taxon>
        <taxon>Aquificales</taxon>
        <taxon>Hydrogenothermaceae</taxon>
        <taxon>Persephonella</taxon>
    </lineage>
</organism>